<evidence type="ECO:0000256" key="2">
    <source>
        <dbReference type="ARBA" id="ARBA00022559"/>
    </source>
</evidence>
<dbReference type="Pfam" id="PF01328">
    <property type="entry name" value="Peroxidase_2"/>
    <property type="match status" value="1"/>
</dbReference>
<comment type="similarity">
    <text evidence="7">Belongs to the chloroperoxidase family.</text>
</comment>
<evidence type="ECO:0000256" key="5">
    <source>
        <dbReference type="ARBA" id="ARBA00023002"/>
    </source>
</evidence>
<keyword evidence="3" id="KW-0349">Heme</keyword>
<organism evidence="10 11">
    <name type="scientific">Coprinopsis marcescibilis</name>
    <name type="common">Agaric fungus</name>
    <name type="synonym">Psathyrella marcescibilis</name>
    <dbReference type="NCBI Taxonomy" id="230819"/>
    <lineage>
        <taxon>Eukaryota</taxon>
        <taxon>Fungi</taxon>
        <taxon>Dikarya</taxon>
        <taxon>Basidiomycota</taxon>
        <taxon>Agaricomycotina</taxon>
        <taxon>Agaricomycetes</taxon>
        <taxon>Agaricomycetidae</taxon>
        <taxon>Agaricales</taxon>
        <taxon>Agaricineae</taxon>
        <taxon>Psathyrellaceae</taxon>
        <taxon>Coprinopsis</taxon>
    </lineage>
</organism>
<evidence type="ECO:0000256" key="3">
    <source>
        <dbReference type="ARBA" id="ARBA00022617"/>
    </source>
</evidence>
<evidence type="ECO:0000256" key="6">
    <source>
        <dbReference type="ARBA" id="ARBA00023004"/>
    </source>
</evidence>
<keyword evidence="5" id="KW-0560">Oxidoreductase</keyword>
<dbReference type="AlphaFoldDB" id="A0A5C3KHV2"/>
<evidence type="ECO:0000256" key="4">
    <source>
        <dbReference type="ARBA" id="ARBA00022723"/>
    </source>
</evidence>
<feature type="domain" description="Heme haloperoxidase family profile" evidence="9">
    <location>
        <begin position="64"/>
        <end position="295"/>
    </location>
</feature>
<dbReference type="InterPro" id="IPR036851">
    <property type="entry name" value="Chloroperoxidase-like_sf"/>
</dbReference>
<keyword evidence="2" id="KW-0575">Peroxidase</keyword>
<dbReference type="PANTHER" id="PTHR33577:SF16">
    <property type="entry name" value="HEME HALOPEROXIDASE FAMILY PROFILE DOMAIN-CONTAINING PROTEIN"/>
    <property type="match status" value="1"/>
</dbReference>
<evidence type="ECO:0000313" key="11">
    <source>
        <dbReference type="Proteomes" id="UP000307440"/>
    </source>
</evidence>
<keyword evidence="6" id="KW-0408">Iron</keyword>
<accession>A0A5C3KHV2</accession>
<comment type="cofactor">
    <cofactor evidence="1">
        <name>heme b</name>
        <dbReference type="ChEBI" id="CHEBI:60344"/>
    </cofactor>
</comment>
<evidence type="ECO:0000313" key="10">
    <source>
        <dbReference type="EMBL" id="TFK19789.1"/>
    </source>
</evidence>
<dbReference type="GO" id="GO:0046872">
    <property type="term" value="F:metal ion binding"/>
    <property type="evidence" value="ECO:0007669"/>
    <property type="project" value="UniProtKB-KW"/>
</dbReference>
<dbReference type="OrthoDB" id="2542103at2759"/>
<gene>
    <name evidence="10" type="ORF">FA15DRAFT_674133</name>
</gene>
<dbReference type="PROSITE" id="PS51405">
    <property type="entry name" value="HEME_HALOPEROXIDASE"/>
    <property type="match status" value="1"/>
</dbReference>
<dbReference type="SUPFAM" id="SSF47571">
    <property type="entry name" value="Cloroperoxidase"/>
    <property type="match status" value="1"/>
</dbReference>
<feature type="chain" id="PRO_5022791438" evidence="8">
    <location>
        <begin position="28"/>
        <end position="375"/>
    </location>
</feature>
<feature type="signal peptide" evidence="8">
    <location>
        <begin position="1"/>
        <end position="27"/>
    </location>
</feature>
<name>A0A5C3KHV2_COPMA</name>
<dbReference type="Gene3D" id="1.10.489.10">
    <property type="entry name" value="Chloroperoxidase-like"/>
    <property type="match status" value="1"/>
</dbReference>
<evidence type="ECO:0000256" key="1">
    <source>
        <dbReference type="ARBA" id="ARBA00001970"/>
    </source>
</evidence>
<evidence type="ECO:0000259" key="9">
    <source>
        <dbReference type="PROSITE" id="PS51405"/>
    </source>
</evidence>
<keyword evidence="4" id="KW-0479">Metal-binding</keyword>
<keyword evidence="8" id="KW-0732">Signal</keyword>
<protein>
    <submittedName>
        <fullName evidence="10">Aromatic peroxygenase</fullName>
    </submittedName>
</protein>
<sequence>MVRRGFMLPQPSIVFLLLLVTQAPVLAFPSPREPEHIAQTLGVKVPPPPPGPPVFTGTKLVYDDAHPWMPARPGDMRGPCPGLNTLAAHGYLPRNGIASPSQIITAVQEGFNMNGQAARVATYIGHILEGNLLTDLLSIGGKTRLTGPDPPGASVAGLSNHGTFEGDSSMTRGDNFFGNHIAFNKDLFDQFVEFSNKYGGGFYNLTVAAELRAQRIQQSIATNPNFKFLGLRQLTAYGESVLPINLFVDGRKTGAEKGQLDMDTALSFFRDFRFPKGFFRAAEPGGAQGIQDVFAARPFQPGRNVDGVNTFVVDHSLGSLANFCGIYTQLVNTTVRAAYPDPKGVLRRNLNLNLDYLYTMVGSTNCPQVFPYGRD</sequence>
<dbReference type="InterPro" id="IPR000028">
    <property type="entry name" value="Chloroperoxidase"/>
</dbReference>
<keyword evidence="11" id="KW-1185">Reference proteome</keyword>
<dbReference type="PANTHER" id="PTHR33577">
    <property type="entry name" value="STERIGMATOCYSTIN BIOSYNTHESIS PEROXIDASE STCC-RELATED"/>
    <property type="match status" value="1"/>
</dbReference>
<evidence type="ECO:0000256" key="7">
    <source>
        <dbReference type="ARBA" id="ARBA00025795"/>
    </source>
</evidence>
<dbReference type="GO" id="GO:0004601">
    <property type="term" value="F:peroxidase activity"/>
    <property type="evidence" value="ECO:0007669"/>
    <property type="project" value="UniProtKB-KW"/>
</dbReference>
<evidence type="ECO:0000256" key="8">
    <source>
        <dbReference type="SAM" id="SignalP"/>
    </source>
</evidence>
<dbReference type="Proteomes" id="UP000307440">
    <property type="component" value="Unassembled WGS sequence"/>
</dbReference>
<reference evidence="10 11" key="1">
    <citation type="journal article" date="2019" name="Nat. Ecol. Evol.">
        <title>Megaphylogeny resolves global patterns of mushroom evolution.</title>
        <authorList>
            <person name="Varga T."/>
            <person name="Krizsan K."/>
            <person name="Foldi C."/>
            <person name="Dima B."/>
            <person name="Sanchez-Garcia M."/>
            <person name="Sanchez-Ramirez S."/>
            <person name="Szollosi G.J."/>
            <person name="Szarkandi J.G."/>
            <person name="Papp V."/>
            <person name="Albert L."/>
            <person name="Andreopoulos W."/>
            <person name="Angelini C."/>
            <person name="Antonin V."/>
            <person name="Barry K.W."/>
            <person name="Bougher N.L."/>
            <person name="Buchanan P."/>
            <person name="Buyck B."/>
            <person name="Bense V."/>
            <person name="Catcheside P."/>
            <person name="Chovatia M."/>
            <person name="Cooper J."/>
            <person name="Damon W."/>
            <person name="Desjardin D."/>
            <person name="Finy P."/>
            <person name="Geml J."/>
            <person name="Haridas S."/>
            <person name="Hughes K."/>
            <person name="Justo A."/>
            <person name="Karasinski D."/>
            <person name="Kautmanova I."/>
            <person name="Kiss B."/>
            <person name="Kocsube S."/>
            <person name="Kotiranta H."/>
            <person name="LaButti K.M."/>
            <person name="Lechner B.E."/>
            <person name="Liimatainen K."/>
            <person name="Lipzen A."/>
            <person name="Lukacs Z."/>
            <person name="Mihaltcheva S."/>
            <person name="Morgado L.N."/>
            <person name="Niskanen T."/>
            <person name="Noordeloos M.E."/>
            <person name="Ohm R.A."/>
            <person name="Ortiz-Santana B."/>
            <person name="Ovrebo C."/>
            <person name="Racz N."/>
            <person name="Riley R."/>
            <person name="Savchenko A."/>
            <person name="Shiryaev A."/>
            <person name="Soop K."/>
            <person name="Spirin V."/>
            <person name="Szebenyi C."/>
            <person name="Tomsovsky M."/>
            <person name="Tulloss R.E."/>
            <person name="Uehling J."/>
            <person name="Grigoriev I.V."/>
            <person name="Vagvolgyi C."/>
            <person name="Papp T."/>
            <person name="Martin F.M."/>
            <person name="Miettinen O."/>
            <person name="Hibbett D.S."/>
            <person name="Nagy L.G."/>
        </authorList>
    </citation>
    <scope>NUCLEOTIDE SEQUENCE [LARGE SCALE GENOMIC DNA]</scope>
    <source>
        <strain evidence="10 11">CBS 121175</strain>
    </source>
</reference>
<proteinExistence type="inferred from homology"/>
<dbReference type="EMBL" id="ML210325">
    <property type="protein sequence ID" value="TFK19789.1"/>
    <property type="molecule type" value="Genomic_DNA"/>
</dbReference>